<evidence type="ECO:0000313" key="2">
    <source>
        <dbReference type="EMBL" id="ANS31299.1"/>
    </source>
</evidence>
<evidence type="ECO:0000256" key="1">
    <source>
        <dbReference type="SAM" id="MobiDB-lite"/>
    </source>
</evidence>
<dbReference type="Proteomes" id="UP001231166">
    <property type="component" value="Chromosome"/>
</dbReference>
<sequence length="101" mass="10855">MATNNGNRLVIGPTLAIGTRVLVRRNAEADVTGEVVEDYAALTEPGGRGHEWAPAHRWAIALDDGRLIFADTTDLTIDPSTDRSAPKPGTAEERPGRHRGD</sequence>
<dbReference type="EMBL" id="JAPWIS010000018">
    <property type="protein sequence ID" value="MCZ4587902.1"/>
    <property type="molecule type" value="Genomic_DNA"/>
</dbReference>
<protein>
    <submittedName>
        <fullName evidence="2">Uncharacterized protein</fullName>
    </submittedName>
</protein>
<dbReference type="Proteomes" id="UP000186108">
    <property type="component" value="Chromosome"/>
</dbReference>
<proteinExistence type="predicted"/>
<dbReference type="EMBL" id="CP009111">
    <property type="protein sequence ID" value="ANS31299.1"/>
    <property type="molecule type" value="Genomic_DNA"/>
</dbReference>
<name>A0A1B1KFE4_RHOOP</name>
<gene>
    <name evidence="3" type="ORF">O4328_30150</name>
    <name evidence="4" type="ORF">Q5707_35130</name>
    <name evidence="2" type="ORF">R1CP_33380</name>
</gene>
<reference evidence="3" key="2">
    <citation type="submission" date="2022-12" db="EMBL/GenBank/DDBJ databases">
        <authorList>
            <person name="Krivoruchko A.V."/>
            <person name="Elkin A."/>
        </authorList>
    </citation>
    <scope>NUCLEOTIDE SEQUENCE</scope>
    <source>
        <strain evidence="3">IEGM 249</strain>
    </source>
</reference>
<dbReference type="EMBL" id="CP130953">
    <property type="protein sequence ID" value="WLF47041.1"/>
    <property type="molecule type" value="Genomic_DNA"/>
</dbReference>
<dbReference type="RefSeq" id="WP_005565974.1">
    <property type="nucleotide sequence ID" value="NZ_CAJUXZ010000001.1"/>
</dbReference>
<evidence type="ECO:0000313" key="5">
    <source>
        <dbReference type="Proteomes" id="UP000186108"/>
    </source>
</evidence>
<organism evidence="2 5">
    <name type="scientific">Rhodococcus opacus</name>
    <name type="common">Nocardia opaca</name>
    <dbReference type="NCBI Taxonomy" id="37919"/>
    <lineage>
        <taxon>Bacteria</taxon>
        <taxon>Bacillati</taxon>
        <taxon>Actinomycetota</taxon>
        <taxon>Actinomycetes</taxon>
        <taxon>Mycobacteriales</taxon>
        <taxon>Nocardiaceae</taxon>
        <taxon>Rhodococcus</taxon>
    </lineage>
</organism>
<keyword evidence="6" id="KW-1185">Reference proteome</keyword>
<evidence type="ECO:0000313" key="4">
    <source>
        <dbReference type="EMBL" id="WLF47041.1"/>
    </source>
</evidence>
<reference evidence="4" key="3">
    <citation type="submission" date="2023-07" db="EMBL/GenBank/DDBJ databases">
        <title>Genomic analysis of Rhodococcus opacus VOC-14 with glycol ethers degradation activity.</title>
        <authorList>
            <person name="Narkevich D.A."/>
            <person name="Hlushen A.M."/>
            <person name="Akhremchuk A.E."/>
            <person name="Sikolenko M.A."/>
            <person name="Valentovich L.N."/>
        </authorList>
    </citation>
    <scope>NUCLEOTIDE SEQUENCE</scope>
    <source>
        <strain evidence="4">VOC-14</strain>
    </source>
</reference>
<evidence type="ECO:0000313" key="6">
    <source>
        <dbReference type="Proteomes" id="UP001066327"/>
    </source>
</evidence>
<dbReference type="AlphaFoldDB" id="A0A1B1KFE4"/>
<reference evidence="2 5" key="1">
    <citation type="submission" date="2014-07" db="EMBL/GenBank/DDBJ databases">
        <authorList>
            <person name="Zhang J.E."/>
            <person name="Yang H."/>
            <person name="Guo J."/>
            <person name="Deng Z."/>
            <person name="Luo H."/>
            <person name="Luo M."/>
            <person name="Zhao B."/>
        </authorList>
    </citation>
    <scope>NUCLEOTIDE SEQUENCE [LARGE SCALE GENOMIC DNA]</scope>
    <source>
        <strain evidence="2 5">1CP</strain>
    </source>
</reference>
<accession>A0A1B1KFE4</accession>
<dbReference type="PATRIC" id="fig|37919.13.peg.7009"/>
<feature type="region of interest" description="Disordered" evidence="1">
    <location>
        <begin position="73"/>
        <end position="101"/>
    </location>
</feature>
<evidence type="ECO:0000313" key="3">
    <source>
        <dbReference type="EMBL" id="MCZ4587902.1"/>
    </source>
</evidence>
<feature type="compositionally biased region" description="Basic and acidic residues" evidence="1">
    <location>
        <begin position="80"/>
        <end position="101"/>
    </location>
</feature>
<dbReference type="Proteomes" id="UP001066327">
    <property type="component" value="Unassembled WGS sequence"/>
</dbReference>